<dbReference type="Gene3D" id="3.90.950.10">
    <property type="match status" value="1"/>
</dbReference>
<name>A0A838ZR09_9FLAO</name>
<keyword evidence="6 10" id="KW-0460">Magnesium</keyword>
<comment type="subunit">
    <text evidence="2 10">Homodimer.</text>
</comment>
<dbReference type="PANTHER" id="PTHR11067">
    <property type="entry name" value="INOSINE TRIPHOSPHATE PYROPHOSPHATASE/HAM1 PROTEIN"/>
    <property type="match status" value="1"/>
</dbReference>
<dbReference type="GO" id="GO:0009117">
    <property type="term" value="P:nucleotide metabolic process"/>
    <property type="evidence" value="ECO:0007669"/>
    <property type="project" value="UniProtKB-KW"/>
</dbReference>
<dbReference type="EC" id="3.6.1.66" evidence="10"/>
<comment type="similarity">
    <text evidence="1 10 11">Belongs to the HAM1 NTPase family.</text>
</comment>
<dbReference type="CDD" id="cd00515">
    <property type="entry name" value="HAM1"/>
    <property type="match status" value="1"/>
</dbReference>
<dbReference type="NCBIfam" id="TIGR00042">
    <property type="entry name" value="RdgB/HAM1 family non-canonical purine NTP pyrophosphatase"/>
    <property type="match status" value="1"/>
</dbReference>
<evidence type="ECO:0000256" key="9">
    <source>
        <dbReference type="ARBA" id="ARBA00052017"/>
    </source>
</evidence>
<dbReference type="PANTHER" id="PTHR11067:SF9">
    <property type="entry name" value="INOSINE TRIPHOSPHATE PYROPHOSPHATASE"/>
    <property type="match status" value="1"/>
</dbReference>
<feature type="binding site" evidence="10">
    <location>
        <begin position="175"/>
        <end position="176"/>
    </location>
    <ligand>
        <name>substrate</name>
    </ligand>
</feature>
<evidence type="ECO:0000256" key="5">
    <source>
        <dbReference type="ARBA" id="ARBA00022801"/>
    </source>
</evidence>
<organism evidence="12 13">
    <name type="scientific">Moheibacter lacus</name>
    <dbReference type="NCBI Taxonomy" id="2745851"/>
    <lineage>
        <taxon>Bacteria</taxon>
        <taxon>Pseudomonadati</taxon>
        <taxon>Bacteroidota</taxon>
        <taxon>Flavobacteriia</taxon>
        <taxon>Flavobacteriales</taxon>
        <taxon>Weeksellaceae</taxon>
        <taxon>Moheibacter</taxon>
    </lineage>
</organism>
<feature type="binding site" evidence="10">
    <location>
        <position position="170"/>
    </location>
    <ligand>
        <name>substrate</name>
    </ligand>
</feature>
<dbReference type="GO" id="GO:0000166">
    <property type="term" value="F:nucleotide binding"/>
    <property type="evidence" value="ECO:0007669"/>
    <property type="project" value="UniProtKB-KW"/>
</dbReference>
<feature type="binding site" evidence="10">
    <location>
        <position position="68"/>
    </location>
    <ligand>
        <name>Mg(2+)</name>
        <dbReference type="ChEBI" id="CHEBI:18420"/>
    </ligand>
</feature>
<feature type="binding site" evidence="10">
    <location>
        <begin position="147"/>
        <end position="150"/>
    </location>
    <ligand>
        <name>substrate</name>
    </ligand>
</feature>
<dbReference type="InterPro" id="IPR029001">
    <property type="entry name" value="ITPase-like_fam"/>
</dbReference>
<dbReference type="GO" id="GO:0017111">
    <property type="term" value="F:ribonucleoside triphosphate phosphatase activity"/>
    <property type="evidence" value="ECO:0007669"/>
    <property type="project" value="InterPro"/>
</dbReference>
<evidence type="ECO:0000313" key="13">
    <source>
        <dbReference type="Proteomes" id="UP000552241"/>
    </source>
</evidence>
<keyword evidence="5 10" id="KW-0378">Hydrolase</keyword>
<dbReference type="GO" id="GO:0009146">
    <property type="term" value="P:purine nucleoside triphosphate catabolic process"/>
    <property type="evidence" value="ECO:0007669"/>
    <property type="project" value="UniProtKB-UniRule"/>
</dbReference>
<dbReference type="Pfam" id="PF01725">
    <property type="entry name" value="Ham1p_like"/>
    <property type="match status" value="1"/>
</dbReference>
<dbReference type="InterPro" id="IPR020922">
    <property type="entry name" value="dITP/XTP_pyrophosphatase"/>
</dbReference>
<keyword evidence="7 10" id="KW-0546">Nucleotide metabolism</keyword>
<protein>
    <recommendedName>
        <fullName evidence="10">dITP/XTP pyrophosphatase</fullName>
        <ecNumber evidence="10">3.6.1.66</ecNumber>
    </recommendedName>
    <alternativeName>
        <fullName evidence="10">Non-canonical purine NTP pyrophosphatase</fullName>
    </alternativeName>
    <alternativeName>
        <fullName evidence="10">Non-standard purine NTP pyrophosphatase</fullName>
    </alternativeName>
    <alternativeName>
        <fullName evidence="10">Nucleoside-triphosphate diphosphatase</fullName>
    </alternativeName>
    <alternativeName>
        <fullName evidence="10">Nucleoside-triphosphate pyrophosphatase</fullName>
        <shortName evidence="10">NTPase</shortName>
    </alternativeName>
</protein>
<feature type="binding site" evidence="10">
    <location>
        <begin position="7"/>
        <end position="12"/>
    </location>
    <ligand>
        <name>substrate</name>
    </ligand>
</feature>
<feature type="active site" description="Proton acceptor" evidence="10">
    <location>
        <position position="68"/>
    </location>
</feature>
<dbReference type="GO" id="GO:0035870">
    <property type="term" value="F:dITP diphosphatase activity"/>
    <property type="evidence" value="ECO:0007669"/>
    <property type="project" value="UniProtKB-UniRule"/>
</dbReference>
<comment type="catalytic activity">
    <reaction evidence="9 10">
        <text>XTP + H2O = XMP + diphosphate + H(+)</text>
        <dbReference type="Rhea" id="RHEA:28610"/>
        <dbReference type="ChEBI" id="CHEBI:15377"/>
        <dbReference type="ChEBI" id="CHEBI:15378"/>
        <dbReference type="ChEBI" id="CHEBI:33019"/>
        <dbReference type="ChEBI" id="CHEBI:57464"/>
        <dbReference type="ChEBI" id="CHEBI:61314"/>
        <dbReference type="EC" id="3.6.1.66"/>
    </reaction>
</comment>
<proteinExistence type="inferred from homology"/>
<dbReference type="RefSeq" id="WP_182042214.1">
    <property type="nucleotide sequence ID" value="NZ_JACDZE010000001.1"/>
</dbReference>
<comment type="catalytic activity">
    <reaction evidence="10">
        <text>ITP + H2O = IMP + diphosphate + H(+)</text>
        <dbReference type="Rhea" id="RHEA:29399"/>
        <dbReference type="ChEBI" id="CHEBI:15377"/>
        <dbReference type="ChEBI" id="CHEBI:15378"/>
        <dbReference type="ChEBI" id="CHEBI:33019"/>
        <dbReference type="ChEBI" id="CHEBI:58053"/>
        <dbReference type="ChEBI" id="CHEBI:61402"/>
        <dbReference type="EC" id="3.6.1.66"/>
    </reaction>
</comment>
<evidence type="ECO:0000256" key="6">
    <source>
        <dbReference type="ARBA" id="ARBA00022842"/>
    </source>
</evidence>
<gene>
    <name evidence="12" type="primary">rdgB</name>
    <name evidence="12" type="ORF">HU137_02420</name>
</gene>
<evidence type="ECO:0000256" key="10">
    <source>
        <dbReference type="HAMAP-Rule" id="MF_01405"/>
    </source>
</evidence>
<keyword evidence="4 10" id="KW-0547">Nucleotide-binding</keyword>
<dbReference type="EMBL" id="JACDZE010000001">
    <property type="protein sequence ID" value="MBA5628622.1"/>
    <property type="molecule type" value="Genomic_DNA"/>
</dbReference>
<dbReference type="FunFam" id="3.90.950.10:FF:000001">
    <property type="entry name" value="dITP/XTP pyrophosphatase"/>
    <property type="match status" value="1"/>
</dbReference>
<dbReference type="Proteomes" id="UP000552241">
    <property type="component" value="Unassembled WGS sequence"/>
</dbReference>
<evidence type="ECO:0000256" key="8">
    <source>
        <dbReference type="ARBA" id="ARBA00051875"/>
    </source>
</evidence>
<evidence type="ECO:0000256" key="7">
    <source>
        <dbReference type="ARBA" id="ARBA00023080"/>
    </source>
</evidence>
<comment type="catalytic activity">
    <reaction evidence="8 10">
        <text>dITP + H2O = dIMP + diphosphate + H(+)</text>
        <dbReference type="Rhea" id="RHEA:28342"/>
        <dbReference type="ChEBI" id="CHEBI:15377"/>
        <dbReference type="ChEBI" id="CHEBI:15378"/>
        <dbReference type="ChEBI" id="CHEBI:33019"/>
        <dbReference type="ChEBI" id="CHEBI:61194"/>
        <dbReference type="ChEBI" id="CHEBI:61382"/>
        <dbReference type="EC" id="3.6.1.66"/>
    </reaction>
</comment>
<evidence type="ECO:0000256" key="4">
    <source>
        <dbReference type="ARBA" id="ARBA00022741"/>
    </source>
</evidence>
<accession>A0A838ZR09</accession>
<feature type="binding site" evidence="10">
    <location>
        <position position="69"/>
    </location>
    <ligand>
        <name>substrate</name>
    </ligand>
</feature>
<keyword evidence="13" id="KW-1185">Reference proteome</keyword>
<dbReference type="GO" id="GO:0046872">
    <property type="term" value="F:metal ion binding"/>
    <property type="evidence" value="ECO:0007669"/>
    <property type="project" value="UniProtKB-KW"/>
</dbReference>
<evidence type="ECO:0000256" key="11">
    <source>
        <dbReference type="RuleBase" id="RU003781"/>
    </source>
</evidence>
<dbReference type="GO" id="GO:0036220">
    <property type="term" value="F:ITP diphosphatase activity"/>
    <property type="evidence" value="ECO:0007669"/>
    <property type="project" value="UniProtKB-UniRule"/>
</dbReference>
<evidence type="ECO:0000256" key="2">
    <source>
        <dbReference type="ARBA" id="ARBA00011738"/>
    </source>
</evidence>
<comment type="cofactor">
    <cofactor evidence="10">
        <name>Mg(2+)</name>
        <dbReference type="ChEBI" id="CHEBI:18420"/>
    </cofactor>
    <text evidence="10">Binds 1 Mg(2+) ion per subunit.</text>
</comment>
<evidence type="ECO:0000256" key="1">
    <source>
        <dbReference type="ARBA" id="ARBA00008023"/>
    </source>
</evidence>
<evidence type="ECO:0000313" key="12">
    <source>
        <dbReference type="EMBL" id="MBA5628622.1"/>
    </source>
</evidence>
<dbReference type="SUPFAM" id="SSF52972">
    <property type="entry name" value="ITPase-like"/>
    <property type="match status" value="1"/>
</dbReference>
<sequence length="190" mass="21088">MELIFASHNENKVKEIRSVLPDWIQLKSLNDIGFHEEIAETGTTLEENAQIKAETIYKLTGKNVFADDSGLFVEALNGAPGVYSARYAGTGNSLDNIHKLLKNLEAEENRNASFQAVFCTIIEGEISFLKGEVLGEIIQELKGSEGFGYDPVFVPKGFEKTFAEMSSTDKNQISHRAKAVQKLINFIENL</sequence>
<dbReference type="AlphaFoldDB" id="A0A838ZR09"/>
<comment type="caution">
    <text evidence="12">The sequence shown here is derived from an EMBL/GenBank/DDBJ whole genome shotgun (WGS) entry which is preliminary data.</text>
</comment>
<evidence type="ECO:0000256" key="3">
    <source>
        <dbReference type="ARBA" id="ARBA00022723"/>
    </source>
</evidence>
<keyword evidence="3 10" id="KW-0479">Metal-binding</keyword>
<dbReference type="GO" id="GO:0036222">
    <property type="term" value="F:XTP diphosphatase activity"/>
    <property type="evidence" value="ECO:0007669"/>
    <property type="project" value="UniProtKB-UniRule"/>
</dbReference>
<dbReference type="InterPro" id="IPR002637">
    <property type="entry name" value="RdgB/HAM1"/>
</dbReference>
<comment type="function">
    <text evidence="10">Pyrophosphatase that catalyzes the hydrolysis of nucleoside triphosphates to their monophosphate derivatives, with a high preference for the non-canonical purine nucleotides XTP (xanthosine triphosphate), dITP (deoxyinosine triphosphate) and ITP. Seems to function as a house-cleaning enzyme that removes non-canonical purine nucleotides from the nucleotide pool, thus preventing their incorporation into DNA/RNA and avoiding chromosomal lesions.</text>
</comment>
<dbReference type="HAMAP" id="MF_01405">
    <property type="entry name" value="Non_canon_purine_NTPase"/>
    <property type="match status" value="1"/>
</dbReference>
<reference evidence="12 13" key="1">
    <citation type="submission" date="2020-07" db="EMBL/GenBank/DDBJ databases">
        <title>Moheibacter lacus sp. nov., a member of the family Flavobacteriaceae isolated from freshwater lake sediment.</title>
        <authorList>
            <person name="Liu Y."/>
        </authorList>
    </citation>
    <scope>NUCLEOTIDE SEQUENCE [LARGE SCALE GENOMIC DNA]</scope>
    <source>
        <strain evidence="12 13">BDHS18</strain>
    </source>
</reference>
<comment type="caution">
    <text evidence="10">Lacks conserved residue(s) required for the propagation of feature annotation.</text>
</comment>
<dbReference type="GO" id="GO:0005829">
    <property type="term" value="C:cytosol"/>
    <property type="evidence" value="ECO:0007669"/>
    <property type="project" value="TreeGrafter"/>
</dbReference>